<dbReference type="AlphaFoldDB" id="A0A0G2YFQ2"/>
<dbReference type="Pfam" id="PF13240">
    <property type="entry name" value="Zn_Ribbon_1"/>
    <property type="match status" value="1"/>
</dbReference>
<name>A0A0G2YFQ2_9ZZZZ</name>
<evidence type="ECO:0000313" key="2">
    <source>
        <dbReference type="EMBL" id="AKI85270.1"/>
    </source>
</evidence>
<dbReference type="InterPro" id="IPR038587">
    <property type="entry name" value="Ribosomal_eL40_sf"/>
</dbReference>
<feature type="domain" description="Zinc-ribbon" evidence="1">
    <location>
        <begin position="161"/>
        <end position="182"/>
    </location>
</feature>
<dbReference type="Gene3D" id="4.10.1060.50">
    <property type="match status" value="1"/>
</dbReference>
<dbReference type="InterPro" id="IPR026870">
    <property type="entry name" value="Zinc_ribbon_dom"/>
</dbReference>
<reference evidence="2" key="1">
    <citation type="journal article" date="2015" name="Front. Microbiol.">
        <title>Identification of novel esterase-active enzymes from hot environments by use of the host bacterium Thermus thermophilus.</title>
        <authorList>
            <person name="Leis B."/>
            <person name="Angelov A."/>
            <person name="Mientus M."/>
            <person name="Li H."/>
            <person name="Pham V.T."/>
            <person name="Lauinger B."/>
            <person name="Bongen P."/>
            <person name="Pietruszka J."/>
            <person name="Goncalves L.G."/>
            <person name="Santos H."/>
            <person name="Liebl W."/>
        </authorList>
    </citation>
    <scope>NUCLEOTIDE SEQUENCE</scope>
</reference>
<organism evidence="2">
    <name type="scientific">uncultured organism</name>
    <dbReference type="NCBI Taxonomy" id="155900"/>
    <lineage>
        <taxon>unclassified sequences</taxon>
        <taxon>environmental samples</taxon>
    </lineage>
</organism>
<protein>
    <recommendedName>
        <fullName evidence="1">Zinc-ribbon domain-containing protein</fullName>
    </recommendedName>
</protein>
<sequence length="183" mass="20729">MNKSFQGVYVNPQQIAYFLENWFSSKGYKTQVLGSGSSVIVQAKKEGFFRALVGADRAFTVRLMGGQGYLNVDVGMSNWVKAADVTEDVITALVFWPLAAFQGIEEIYNLRIEEDTMKEVERLIMSSQQFPQQFSSQPYQSYPYQPQTYQVPQSPQMTKRCPACGYENPSNARFCMNCGYNLA</sequence>
<proteinExistence type="predicted"/>
<accession>A0A0G2YFQ2</accession>
<dbReference type="EMBL" id="KP892656">
    <property type="protein sequence ID" value="AKI85270.1"/>
    <property type="molecule type" value="Genomic_DNA"/>
</dbReference>
<evidence type="ECO:0000259" key="1">
    <source>
        <dbReference type="Pfam" id="PF13240"/>
    </source>
</evidence>